<dbReference type="Proteomes" id="UP001183414">
    <property type="component" value="Unassembled WGS sequence"/>
</dbReference>
<feature type="region of interest" description="Disordered" evidence="2">
    <location>
        <begin position="1"/>
        <end position="54"/>
    </location>
</feature>
<organism evidence="4 5">
    <name type="scientific">Streptomyces hazeniae</name>
    <dbReference type="NCBI Taxonomy" id="3075538"/>
    <lineage>
        <taxon>Bacteria</taxon>
        <taxon>Bacillati</taxon>
        <taxon>Actinomycetota</taxon>
        <taxon>Actinomycetes</taxon>
        <taxon>Kitasatosporales</taxon>
        <taxon>Streptomycetaceae</taxon>
        <taxon>Streptomyces</taxon>
    </lineage>
</organism>
<keyword evidence="5" id="KW-1185">Reference proteome</keyword>
<feature type="compositionally biased region" description="Pro residues" evidence="2">
    <location>
        <begin position="36"/>
        <end position="53"/>
    </location>
</feature>
<comment type="caution">
    <text evidence="4">The sequence shown here is derived from an EMBL/GenBank/DDBJ whole genome shotgun (WGS) entry which is preliminary data.</text>
</comment>
<feature type="transmembrane region" description="Helical" evidence="3">
    <location>
        <begin position="465"/>
        <end position="489"/>
    </location>
</feature>
<sequence length="497" mass="52285">MTQPPAAWPPAPPTTAPAPPGHSTPARPGPTRTARPPGPAPAPGEPGAGPPRTPRALWAQTVRRVREAATTEPGRLRGIAALLAALLLLFGALTAWQVGARAAAADAVVEHSQPLSEDAASIYRSLADADTTASGGFLAGGGGVGEPRSLRERYERDIRRASELLAKAAANSEGSSQTQRRIAELNRELPRYTGLVEAARANDRQGLPLGGAYLRYANERMQEKLLPAARDLYEAENARLRADYTEARSWPWAATLAGLAALGALGWAQRRDYLRTNRMLSPGLVGAAAATLVALLWLTAGSALARSWLGNSDEHGARSLHALNEAWIGSLQARSAENMWLVARGAGGTYEQDSVRHLARVAGPTPEPDAEDRGGLVDEAYRLADDEAGRGPVADAQHGLHVWHKRHAKARAAEDGGDYERAVELVIGRESGTTGDAFDVVDTGLRKASAHEKAEFEEEAGDGRAALTGLAAGGALLALLGAGGATVGIGRRLSEYR</sequence>
<keyword evidence="3" id="KW-1133">Transmembrane helix</keyword>
<feature type="compositionally biased region" description="Low complexity" evidence="2">
    <location>
        <begin position="23"/>
        <end position="35"/>
    </location>
</feature>
<evidence type="ECO:0000313" key="5">
    <source>
        <dbReference type="Proteomes" id="UP001183414"/>
    </source>
</evidence>
<accession>A0ABU2NKX8</accession>
<feature type="compositionally biased region" description="Pro residues" evidence="2">
    <location>
        <begin position="1"/>
        <end position="22"/>
    </location>
</feature>
<evidence type="ECO:0008006" key="6">
    <source>
        <dbReference type="Google" id="ProtNLM"/>
    </source>
</evidence>
<evidence type="ECO:0000256" key="2">
    <source>
        <dbReference type="SAM" id="MobiDB-lite"/>
    </source>
</evidence>
<protein>
    <recommendedName>
        <fullName evidence="6">Secreted protein</fullName>
    </recommendedName>
</protein>
<keyword evidence="3" id="KW-0472">Membrane</keyword>
<evidence type="ECO:0000256" key="1">
    <source>
        <dbReference type="SAM" id="Coils"/>
    </source>
</evidence>
<feature type="transmembrane region" description="Helical" evidence="3">
    <location>
        <begin position="76"/>
        <end position="96"/>
    </location>
</feature>
<reference evidence="5" key="1">
    <citation type="submission" date="2023-07" db="EMBL/GenBank/DDBJ databases">
        <title>30 novel species of actinomycetes from the DSMZ collection.</title>
        <authorList>
            <person name="Nouioui I."/>
        </authorList>
    </citation>
    <scope>NUCLEOTIDE SEQUENCE [LARGE SCALE GENOMIC DNA]</scope>
    <source>
        <strain evidence="5">DSM 42041</strain>
    </source>
</reference>
<feature type="transmembrane region" description="Helical" evidence="3">
    <location>
        <begin position="249"/>
        <end position="268"/>
    </location>
</feature>
<dbReference type="EMBL" id="JAVREQ010000001">
    <property type="protein sequence ID" value="MDT0377634.1"/>
    <property type="molecule type" value="Genomic_DNA"/>
</dbReference>
<evidence type="ECO:0000256" key="3">
    <source>
        <dbReference type="SAM" id="Phobius"/>
    </source>
</evidence>
<gene>
    <name evidence="4" type="ORF">RM572_02450</name>
</gene>
<feature type="transmembrane region" description="Helical" evidence="3">
    <location>
        <begin position="280"/>
        <end position="300"/>
    </location>
</feature>
<evidence type="ECO:0000313" key="4">
    <source>
        <dbReference type="EMBL" id="MDT0377634.1"/>
    </source>
</evidence>
<proteinExistence type="predicted"/>
<name>A0ABU2NKX8_9ACTN</name>
<feature type="coiled-coil region" evidence="1">
    <location>
        <begin position="151"/>
        <end position="202"/>
    </location>
</feature>
<dbReference type="RefSeq" id="WP_311671577.1">
    <property type="nucleotide sequence ID" value="NZ_JAVREQ010000001.1"/>
</dbReference>
<keyword evidence="3" id="KW-0812">Transmembrane</keyword>
<keyword evidence="1" id="KW-0175">Coiled coil</keyword>